<keyword evidence="2 4" id="KW-0378">Hydrolase</keyword>
<gene>
    <name evidence="4" type="ORF">MCOR_51613</name>
</gene>
<dbReference type="PANTHER" id="PTHR10858:SF23">
    <property type="entry name" value="DEOXYRIBONUCLEASE II"/>
    <property type="match status" value="1"/>
</dbReference>
<evidence type="ECO:0000256" key="2">
    <source>
        <dbReference type="ARBA" id="ARBA00022801"/>
    </source>
</evidence>
<reference evidence="4 5" key="1">
    <citation type="submission" date="2020-06" db="EMBL/GenBank/DDBJ databases">
        <authorList>
            <person name="Li R."/>
            <person name="Bekaert M."/>
        </authorList>
    </citation>
    <scope>NUCLEOTIDE SEQUENCE [LARGE SCALE GENOMIC DNA]</scope>
    <source>
        <strain evidence="5">wild</strain>
    </source>
</reference>
<name>A0A6J8EHP9_MYTCO</name>
<dbReference type="AlphaFoldDB" id="A0A6J8EHP9"/>
<evidence type="ECO:0000256" key="3">
    <source>
        <dbReference type="SAM" id="SignalP"/>
    </source>
</evidence>
<evidence type="ECO:0000256" key="1">
    <source>
        <dbReference type="ARBA" id="ARBA00007527"/>
    </source>
</evidence>
<dbReference type="EC" id="3.1.22.1" evidence="4"/>
<organism evidence="4 5">
    <name type="scientific">Mytilus coruscus</name>
    <name type="common">Sea mussel</name>
    <dbReference type="NCBI Taxonomy" id="42192"/>
    <lineage>
        <taxon>Eukaryota</taxon>
        <taxon>Metazoa</taxon>
        <taxon>Spiralia</taxon>
        <taxon>Lophotrochozoa</taxon>
        <taxon>Mollusca</taxon>
        <taxon>Bivalvia</taxon>
        <taxon>Autobranchia</taxon>
        <taxon>Pteriomorphia</taxon>
        <taxon>Mytilida</taxon>
        <taxon>Mytiloidea</taxon>
        <taxon>Mytilidae</taxon>
        <taxon>Mytilinae</taxon>
        <taxon>Mytilus</taxon>
    </lineage>
</organism>
<dbReference type="GO" id="GO:0004531">
    <property type="term" value="F:deoxyribonuclease II activity"/>
    <property type="evidence" value="ECO:0007669"/>
    <property type="project" value="UniProtKB-EC"/>
</dbReference>
<keyword evidence="5" id="KW-1185">Reference proteome</keyword>
<proteinExistence type="inferred from homology"/>
<dbReference type="InterPro" id="IPR004947">
    <property type="entry name" value="DNase_II"/>
</dbReference>
<keyword evidence="3" id="KW-0732">Signal</keyword>
<protein>
    <submittedName>
        <fullName evidence="4">DNASE2</fullName>
        <ecNumber evidence="4">3.1.22.1</ecNumber>
    </submittedName>
</protein>
<feature type="chain" id="PRO_5027069113" evidence="3">
    <location>
        <begin position="23"/>
        <end position="397"/>
    </location>
</feature>
<dbReference type="GO" id="GO:0006309">
    <property type="term" value="P:apoptotic DNA fragmentation"/>
    <property type="evidence" value="ECO:0007669"/>
    <property type="project" value="TreeGrafter"/>
</dbReference>
<comment type="similarity">
    <text evidence="1">Belongs to the DNase II family.</text>
</comment>
<feature type="signal peptide" evidence="3">
    <location>
        <begin position="1"/>
        <end position="22"/>
    </location>
</feature>
<accession>A0A6J8EHP9</accession>
<evidence type="ECO:0000313" key="4">
    <source>
        <dbReference type="EMBL" id="CAC5419242.1"/>
    </source>
</evidence>
<sequence>MAGIRKLIHSLIVCILIEICYCLQCLSKNGSPVDWFAVYKLPELRHAKTPVLHEGRGFYYMDQNNPSLVLSDKGMGDTGHAVYNTLQQIYDNKTTIAYIMYNDQAPKKRTNLNHGHSKGTVAFDKTGGFWMVHSTPEFPPMKSDGYSWPKSACTFGQTFLCISMNYNMMDRMGSVFMYTYPKIYDTSLPIAFSADNPVLYNMILGPKQHHVMEPPWYNVTQIISKGKNKFRSYEKFTDFHKDLYDGILSTALQEDLLVETWREHGYAKNDLPSNCSIQYKVYNIDTMIFPDKGIAFKTSKDHSKWAVSKNDGDWLCIGDINRQMTQFKRAGTQSPELPLLGLASEILLTKPTLSTTRVGIASDILLTRQNIVNKSIMNHQALTCLRNPNVTMSKLVK</sequence>
<dbReference type="Proteomes" id="UP000507470">
    <property type="component" value="Unassembled WGS sequence"/>
</dbReference>
<dbReference type="PANTHER" id="PTHR10858">
    <property type="entry name" value="DEOXYRIBONUCLEASE II"/>
    <property type="match status" value="1"/>
</dbReference>
<dbReference type="CDD" id="cd09120">
    <property type="entry name" value="PLDc_DNaseII_1"/>
    <property type="match status" value="1"/>
</dbReference>
<evidence type="ECO:0000313" key="5">
    <source>
        <dbReference type="Proteomes" id="UP000507470"/>
    </source>
</evidence>
<dbReference type="EMBL" id="CACVKT020009006">
    <property type="protein sequence ID" value="CAC5419242.1"/>
    <property type="molecule type" value="Genomic_DNA"/>
</dbReference>
<dbReference type="OrthoDB" id="10261598at2759"/>
<dbReference type="Pfam" id="PF03265">
    <property type="entry name" value="DNase_II"/>
    <property type="match status" value="1"/>
</dbReference>